<name>A0AAV9Z2L9_9AGAR</name>
<comment type="pathway">
    <text evidence="3">Secondary metabolite biosynthesis; terpenoid biosynthesis.</text>
</comment>
<dbReference type="InterPro" id="IPR001128">
    <property type="entry name" value="Cyt_P450"/>
</dbReference>
<dbReference type="GO" id="GO:0020037">
    <property type="term" value="F:heme binding"/>
    <property type="evidence" value="ECO:0007669"/>
    <property type="project" value="InterPro"/>
</dbReference>
<keyword evidence="10 13" id="KW-0408">Iron</keyword>
<comment type="similarity">
    <text evidence="4">Belongs to the cytochrome P450 family.</text>
</comment>
<sequence length="544" mass="60253">MIIITQVVLPITGVFLFYIVFHLARIWYRNLTNGLGYIGGPANGSFVFGNFKQMAEDVYLTSKWRQQFGRIFKFKSLFGITELHVCDVKAIAHIVSRSDIYQRSPVTRLSIQSLLGRGILSAEGEEHRKHRRALNPAFGVAQIRAMTEIFVEKGYQLREIWTRDLAKSNGAGTGKGGQGQVIEVQAWLRRLTLDVIGQAGFNYDFDALQGEGKPNELNDAFTNVFHSPHANRYAAFRLAGGVMPILRLLPGPGWRIVLAARTTMLSIAARIVTRNKAELRSSGEGKRGLEGKRDLLSSLLKANLADSEAQRLSDDEVVGQIPAFFLAGHETTSSALSWALYALSEKPTVQNKLREELLTISTDNPTLDELNSLAYLDCVVRETMRLHSPVLFNSRYATQDDVLPLARPFVGKDGRERDSIPIKRGQTFHIPINAINTDPTIWGEDAGEFNPERWENIPDAVSGVPGVWGNLLTFFAGNHNCIGFRFSLAEMKAVLFVIIRAFEFEAALPTGSIGRAAMGALQKPAVLRKENGSGLPLVVKVYNA</sequence>
<comment type="caution">
    <text evidence="15">The sequence shown here is derived from an EMBL/GenBank/DDBJ whole genome shotgun (WGS) entry which is preliminary data.</text>
</comment>
<keyword evidence="11" id="KW-0503">Monooxygenase</keyword>
<evidence type="ECO:0000256" key="9">
    <source>
        <dbReference type="ARBA" id="ARBA00023002"/>
    </source>
</evidence>
<evidence type="ECO:0000313" key="16">
    <source>
        <dbReference type="Proteomes" id="UP001362999"/>
    </source>
</evidence>
<keyword evidence="7 13" id="KW-0479">Metal-binding</keyword>
<evidence type="ECO:0000256" key="3">
    <source>
        <dbReference type="ARBA" id="ARBA00004721"/>
    </source>
</evidence>
<evidence type="ECO:0000256" key="4">
    <source>
        <dbReference type="ARBA" id="ARBA00010617"/>
    </source>
</evidence>
<dbReference type="GO" id="GO:0005506">
    <property type="term" value="F:iron ion binding"/>
    <property type="evidence" value="ECO:0007669"/>
    <property type="project" value="InterPro"/>
</dbReference>
<reference evidence="15 16" key="1">
    <citation type="journal article" date="2024" name="J Genomics">
        <title>Draft genome sequencing and assembly of Favolaschia claudopus CIRM-BRFM 2984 isolated from oak limbs.</title>
        <authorList>
            <person name="Navarro D."/>
            <person name="Drula E."/>
            <person name="Chaduli D."/>
            <person name="Cazenave R."/>
            <person name="Ahrendt S."/>
            <person name="Wang J."/>
            <person name="Lipzen A."/>
            <person name="Daum C."/>
            <person name="Barry K."/>
            <person name="Grigoriev I.V."/>
            <person name="Favel A."/>
            <person name="Rosso M.N."/>
            <person name="Martin F."/>
        </authorList>
    </citation>
    <scope>NUCLEOTIDE SEQUENCE [LARGE SCALE GENOMIC DNA]</scope>
    <source>
        <strain evidence="15 16">CIRM-BRFM 2984</strain>
    </source>
</reference>
<comment type="subcellular location">
    <subcellularLocation>
        <location evidence="2">Membrane</location>
    </subcellularLocation>
</comment>
<dbReference type="PRINTS" id="PR00385">
    <property type="entry name" value="P450"/>
</dbReference>
<evidence type="ECO:0000313" key="15">
    <source>
        <dbReference type="EMBL" id="KAK6969214.1"/>
    </source>
</evidence>
<dbReference type="InterPro" id="IPR002401">
    <property type="entry name" value="Cyt_P450_E_grp-I"/>
</dbReference>
<dbReference type="EMBL" id="JAWWNJ010000231">
    <property type="protein sequence ID" value="KAK6969214.1"/>
    <property type="molecule type" value="Genomic_DNA"/>
</dbReference>
<evidence type="ECO:0000256" key="6">
    <source>
        <dbReference type="ARBA" id="ARBA00022692"/>
    </source>
</evidence>
<keyword evidence="16" id="KW-1185">Reference proteome</keyword>
<keyword evidence="6 14" id="KW-0812">Transmembrane</keyword>
<accession>A0AAV9Z2L9</accession>
<dbReference type="PANTHER" id="PTHR24305">
    <property type="entry name" value="CYTOCHROME P450"/>
    <property type="match status" value="1"/>
</dbReference>
<evidence type="ECO:0000256" key="7">
    <source>
        <dbReference type="ARBA" id="ARBA00022723"/>
    </source>
</evidence>
<keyword evidence="8 14" id="KW-1133">Transmembrane helix</keyword>
<evidence type="ECO:0000256" key="12">
    <source>
        <dbReference type="ARBA" id="ARBA00023136"/>
    </source>
</evidence>
<dbReference type="AlphaFoldDB" id="A0AAV9Z2L9"/>
<dbReference type="CDD" id="cd11069">
    <property type="entry name" value="CYP_FUM15-like"/>
    <property type="match status" value="1"/>
</dbReference>
<evidence type="ECO:0000256" key="1">
    <source>
        <dbReference type="ARBA" id="ARBA00001971"/>
    </source>
</evidence>
<evidence type="ECO:0000256" key="8">
    <source>
        <dbReference type="ARBA" id="ARBA00022989"/>
    </source>
</evidence>
<dbReference type="SUPFAM" id="SSF48264">
    <property type="entry name" value="Cytochrome P450"/>
    <property type="match status" value="1"/>
</dbReference>
<keyword evidence="9" id="KW-0560">Oxidoreductase</keyword>
<evidence type="ECO:0000256" key="13">
    <source>
        <dbReference type="PIRSR" id="PIRSR602401-1"/>
    </source>
</evidence>
<comment type="cofactor">
    <cofactor evidence="1 13">
        <name>heme</name>
        <dbReference type="ChEBI" id="CHEBI:30413"/>
    </cofactor>
</comment>
<dbReference type="GO" id="GO:0004497">
    <property type="term" value="F:monooxygenase activity"/>
    <property type="evidence" value="ECO:0007669"/>
    <property type="project" value="UniProtKB-KW"/>
</dbReference>
<dbReference type="PANTHER" id="PTHR24305:SF166">
    <property type="entry name" value="CYTOCHROME P450 12A4, MITOCHONDRIAL-RELATED"/>
    <property type="match status" value="1"/>
</dbReference>
<keyword evidence="5 13" id="KW-0349">Heme</keyword>
<organism evidence="15 16">
    <name type="scientific">Favolaschia claudopus</name>
    <dbReference type="NCBI Taxonomy" id="2862362"/>
    <lineage>
        <taxon>Eukaryota</taxon>
        <taxon>Fungi</taxon>
        <taxon>Dikarya</taxon>
        <taxon>Basidiomycota</taxon>
        <taxon>Agaricomycotina</taxon>
        <taxon>Agaricomycetes</taxon>
        <taxon>Agaricomycetidae</taxon>
        <taxon>Agaricales</taxon>
        <taxon>Marasmiineae</taxon>
        <taxon>Mycenaceae</taxon>
        <taxon>Favolaschia</taxon>
    </lineage>
</organism>
<evidence type="ECO:0000256" key="14">
    <source>
        <dbReference type="SAM" id="Phobius"/>
    </source>
</evidence>
<feature type="binding site" description="axial binding residue" evidence="13">
    <location>
        <position position="481"/>
    </location>
    <ligand>
        <name>heme</name>
        <dbReference type="ChEBI" id="CHEBI:30413"/>
    </ligand>
    <ligandPart>
        <name>Fe</name>
        <dbReference type="ChEBI" id="CHEBI:18248"/>
    </ligandPart>
</feature>
<dbReference type="Gene3D" id="1.10.630.10">
    <property type="entry name" value="Cytochrome P450"/>
    <property type="match status" value="1"/>
</dbReference>
<protein>
    <submittedName>
        <fullName evidence="15">Cytochrome P450</fullName>
    </submittedName>
</protein>
<dbReference type="PRINTS" id="PR00463">
    <property type="entry name" value="EP450I"/>
</dbReference>
<evidence type="ECO:0000256" key="10">
    <source>
        <dbReference type="ARBA" id="ARBA00023004"/>
    </source>
</evidence>
<keyword evidence="12 14" id="KW-0472">Membrane</keyword>
<dbReference type="Pfam" id="PF00067">
    <property type="entry name" value="p450"/>
    <property type="match status" value="1"/>
</dbReference>
<dbReference type="GO" id="GO:0016705">
    <property type="term" value="F:oxidoreductase activity, acting on paired donors, with incorporation or reduction of molecular oxygen"/>
    <property type="evidence" value="ECO:0007669"/>
    <property type="project" value="InterPro"/>
</dbReference>
<feature type="transmembrane region" description="Helical" evidence="14">
    <location>
        <begin position="7"/>
        <end position="28"/>
    </location>
</feature>
<dbReference type="GO" id="GO:0016020">
    <property type="term" value="C:membrane"/>
    <property type="evidence" value="ECO:0007669"/>
    <property type="project" value="UniProtKB-SubCell"/>
</dbReference>
<dbReference type="InterPro" id="IPR036396">
    <property type="entry name" value="Cyt_P450_sf"/>
</dbReference>
<proteinExistence type="inferred from homology"/>
<dbReference type="InterPro" id="IPR050121">
    <property type="entry name" value="Cytochrome_P450_monoxygenase"/>
</dbReference>
<dbReference type="Proteomes" id="UP001362999">
    <property type="component" value="Unassembled WGS sequence"/>
</dbReference>
<evidence type="ECO:0000256" key="11">
    <source>
        <dbReference type="ARBA" id="ARBA00023033"/>
    </source>
</evidence>
<gene>
    <name evidence="15" type="ORF">R3P38DRAFT_3380263</name>
</gene>
<evidence type="ECO:0000256" key="5">
    <source>
        <dbReference type="ARBA" id="ARBA00022617"/>
    </source>
</evidence>
<evidence type="ECO:0000256" key="2">
    <source>
        <dbReference type="ARBA" id="ARBA00004370"/>
    </source>
</evidence>